<dbReference type="Proteomes" id="UP000031397">
    <property type="component" value="Unassembled WGS sequence"/>
</dbReference>
<dbReference type="GO" id="GO:0045900">
    <property type="term" value="P:negative regulation of translational elongation"/>
    <property type="evidence" value="ECO:0007669"/>
    <property type="project" value="TreeGrafter"/>
</dbReference>
<dbReference type="Gene3D" id="3.30.505.50">
    <property type="entry name" value="Sigma 54 modulation/S30EA ribosomal protein, C-terminal domain"/>
    <property type="match status" value="1"/>
</dbReference>
<protein>
    <recommendedName>
        <fullName evidence="2">Ribosome hibernation promoting factor</fullName>
        <shortName evidence="2">HPF</shortName>
    </recommendedName>
</protein>
<evidence type="ECO:0000259" key="3">
    <source>
        <dbReference type="Pfam" id="PF16321"/>
    </source>
</evidence>
<comment type="subcellular location">
    <subcellularLocation>
        <location evidence="2">Cytoplasm</location>
    </subcellularLocation>
</comment>
<dbReference type="EMBL" id="JOJZ01000019">
    <property type="protein sequence ID" value="KID41679.1"/>
    <property type="molecule type" value="Genomic_DNA"/>
</dbReference>
<gene>
    <name evidence="2" type="primary">hpf</name>
    <name evidence="4" type="ORF">LfDm3_0921</name>
</gene>
<dbReference type="GO" id="GO:0022627">
    <property type="term" value="C:cytosolic small ribosomal subunit"/>
    <property type="evidence" value="ECO:0007669"/>
    <property type="project" value="TreeGrafter"/>
</dbReference>
<dbReference type="RefSeq" id="WP_039144505.1">
    <property type="nucleotide sequence ID" value="NZ_JOJZ01000019.1"/>
</dbReference>
<dbReference type="Gene3D" id="3.30.160.100">
    <property type="entry name" value="Ribosome hibernation promotion factor-like"/>
    <property type="match status" value="1"/>
</dbReference>
<comment type="caution">
    <text evidence="4">The sequence shown here is derived from an EMBL/GenBank/DDBJ whole genome shotgun (WGS) entry which is preliminary data.</text>
</comment>
<dbReference type="InterPro" id="IPR003489">
    <property type="entry name" value="RHF/RaiA"/>
</dbReference>
<dbReference type="InterPro" id="IPR050574">
    <property type="entry name" value="HPF/YfiA_ribosome-assoc"/>
</dbReference>
<name>A0A0C1M631_9LACO</name>
<comment type="similarity">
    <text evidence="2">Belongs to the HPF/YfiA ribosome-associated protein family. Long HPF subfamily.</text>
</comment>
<organism evidence="4 5">
    <name type="scientific">Fructilactobacillus fructivorans</name>
    <dbReference type="NCBI Taxonomy" id="1614"/>
    <lineage>
        <taxon>Bacteria</taxon>
        <taxon>Bacillati</taxon>
        <taxon>Bacillota</taxon>
        <taxon>Bacilli</taxon>
        <taxon>Lactobacillales</taxon>
        <taxon>Lactobacillaceae</taxon>
        <taxon>Fructilactobacillus</taxon>
    </lineage>
</organism>
<evidence type="ECO:0000256" key="1">
    <source>
        <dbReference type="ARBA" id="ARBA00022845"/>
    </source>
</evidence>
<dbReference type="InterPro" id="IPR034694">
    <property type="entry name" value="HPF_long/plastid"/>
</dbReference>
<dbReference type="PANTHER" id="PTHR33231:SF1">
    <property type="entry name" value="30S RIBOSOMAL PROTEIN"/>
    <property type="match status" value="1"/>
</dbReference>
<keyword evidence="5" id="KW-1185">Reference proteome</keyword>
<sequence length="177" mass="20531">MLETKLRGDDVEITSDLRDYINQHIKTIDERFNMNIQGTAHVDLMNYSNERIKAEITIVLPNFLLRGEGNSNDTHKSIDIAVHDIKQQIDTYGSKVNEELTEHGKNLAFKDPRSQITESKIVRKKRVPLQKMTAEEAIIQMNLIGHDFFVYIDVSDDRTDIVYRRHDGDYGLIKTDR</sequence>
<comment type="function">
    <text evidence="2">Required for dimerization of active 70S ribosomes into 100S ribosomes in stationary phase; 100S ribosomes are translationally inactive and sometimes present during exponential growth.</text>
</comment>
<dbReference type="AlphaFoldDB" id="A0A0C1M631"/>
<evidence type="ECO:0000256" key="2">
    <source>
        <dbReference type="HAMAP-Rule" id="MF_00839"/>
    </source>
</evidence>
<dbReference type="PANTHER" id="PTHR33231">
    <property type="entry name" value="30S RIBOSOMAL PROTEIN"/>
    <property type="match status" value="1"/>
</dbReference>
<keyword evidence="2" id="KW-0963">Cytoplasm</keyword>
<dbReference type="NCBIfam" id="TIGR00741">
    <property type="entry name" value="yfiA"/>
    <property type="match status" value="1"/>
</dbReference>
<keyword evidence="1 2" id="KW-0810">Translation regulation</keyword>
<evidence type="ECO:0000313" key="5">
    <source>
        <dbReference type="Proteomes" id="UP000031397"/>
    </source>
</evidence>
<dbReference type="InterPro" id="IPR038416">
    <property type="entry name" value="Ribosom_S30AE_C_sf"/>
</dbReference>
<evidence type="ECO:0000313" key="4">
    <source>
        <dbReference type="EMBL" id="KID41679.1"/>
    </source>
</evidence>
<dbReference type="InterPro" id="IPR032528">
    <property type="entry name" value="Ribosom_S30AE_C"/>
</dbReference>
<dbReference type="GO" id="GO:0043024">
    <property type="term" value="F:ribosomal small subunit binding"/>
    <property type="evidence" value="ECO:0007669"/>
    <property type="project" value="TreeGrafter"/>
</dbReference>
<accession>A0A0C1M631</accession>
<dbReference type="SUPFAM" id="SSF69754">
    <property type="entry name" value="Ribosome binding protein Y (YfiA homologue)"/>
    <property type="match status" value="1"/>
</dbReference>
<proteinExistence type="inferred from homology"/>
<dbReference type="HAMAP" id="MF_00839">
    <property type="entry name" value="HPF"/>
    <property type="match status" value="1"/>
</dbReference>
<feature type="domain" description="Sigma 54 modulation/S30EA ribosomal protein C-terminal" evidence="3">
    <location>
        <begin position="118"/>
        <end position="172"/>
    </location>
</feature>
<dbReference type="Pfam" id="PF16321">
    <property type="entry name" value="Ribosom_S30AE_C"/>
    <property type="match status" value="1"/>
</dbReference>
<comment type="subunit">
    <text evidence="2">Interacts with 100S ribosomes.</text>
</comment>
<dbReference type="GeneID" id="74913586"/>
<dbReference type="PATRIC" id="fig|1614.7.peg.876"/>
<dbReference type="InterPro" id="IPR036567">
    <property type="entry name" value="RHF-like"/>
</dbReference>
<dbReference type="Pfam" id="PF02482">
    <property type="entry name" value="Ribosomal_S30AE"/>
    <property type="match status" value="1"/>
</dbReference>
<reference evidence="4 5" key="1">
    <citation type="submission" date="2014-06" db="EMBL/GenBank/DDBJ databases">
        <title>Functional and comparative genomic analyses of the Drosophila gut microbiota identify candidate symbiosis factors.</title>
        <authorList>
            <person name="Newell P.D."/>
            <person name="Chaston J.M."/>
            <person name="Douglas A.E."/>
        </authorList>
    </citation>
    <scope>NUCLEOTIDE SEQUENCE [LARGE SCALE GENOMIC DNA]</scope>
    <source>
        <strain evidence="4 5">DmCS_002</strain>
    </source>
</reference>
<dbReference type="OrthoDB" id="9794975at2"/>